<evidence type="ECO:0000259" key="18">
    <source>
        <dbReference type="Pfam" id="PF06155"/>
    </source>
</evidence>
<dbReference type="UniPathway" id="UPA00118"/>
<name>A0A6A6WF39_9PEZI</name>
<dbReference type="GO" id="GO:0045329">
    <property type="term" value="P:carnitine biosynthetic process"/>
    <property type="evidence" value="ECO:0007669"/>
    <property type="project" value="UniProtKB-UniPathway"/>
</dbReference>
<evidence type="ECO:0000256" key="6">
    <source>
        <dbReference type="ARBA" id="ARBA00022723"/>
    </source>
</evidence>
<dbReference type="InterPro" id="IPR010376">
    <property type="entry name" value="GBBH-like_N"/>
</dbReference>
<accession>A0A6A6WF39</accession>
<dbReference type="EMBL" id="ML996567">
    <property type="protein sequence ID" value="KAF2761155.1"/>
    <property type="molecule type" value="Genomic_DNA"/>
</dbReference>
<comment type="function">
    <text evidence="14">Converts trimethyllysine (TML) into hydroxytrimethyllysine (HTML).</text>
</comment>
<evidence type="ECO:0000256" key="5">
    <source>
        <dbReference type="ARBA" id="ARBA00012267"/>
    </source>
</evidence>
<dbReference type="GO" id="GO:0005506">
    <property type="term" value="F:iron ion binding"/>
    <property type="evidence" value="ECO:0007669"/>
    <property type="project" value="InterPro"/>
</dbReference>
<dbReference type="EC" id="1.14.11.8" evidence="5"/>
<evidence type="ECO:0000256" key="3">
    <source>
        <dbReference type="ARBA" id="ARBA00005022"/>
    </source>
</evidence>
<organism evidence="19 20">
    <name type="scientific">Pseudovirgaria hyperparasitica</name>
    <dbReference type="NCBI Taxonomy" id="470096"/>
    <lineage>
        <taxon>Eukaryota</taxon>
        <taxon>Fungi</taxon>
        <taxon>Dikarya</taxon>
        <taxon>Ascomycota</taxon>
        <taxon>Pezizomycotina</taxon>
        <taxon>Dothideomycetes</taxon>
        <taxon>Dothideomycetes incertae sedis</taxon>
        <taxon>Acrospermales</taxon>
        <taxon>Acrospermaceae</taxon>
        <taxon>Pseudovirgaria</taxon>
    </lineage>
</organism>
<evidence type="ECO:0000256" key="15">
    <source>
        <dbReference type="ARBA" id="ARBA00049334"/>
    </source>
</evidence>
<feature type="domain" description="Gamma-butyrobetaine hydroxylase-like N-terminal" evidence="18">
    <location>
        <begin position="97"/>
        <end position="160"/>
    </location>
</feature>
<reference evidence="19" key="1">
    <citation type="journal article" date="2020" name="Stud. Mycol.">
        <title>101 Dothideomycetes genomes: a test case for predicting lifestyles and emergence of pathogens.</title>
        <authorList>
            <person name="Haridas S."/>
            <person name="Albert R."/>
            <person name="Binder M."/>
            <person name="Bloem J."/>
            <person name="Labutti K."/>
            <person name="Salamov A."/>
            <person name="Andreopoulos B."/>
            <person name="Baker S."/>
            <person name="Barry K."/>
            <person name="Bills G."/>
            <person name="Bluhm B."/>
            <person name="Cannon C."/>
            <person name="Castanera R."/>
            <person name="Culley D."/>
            <person name="Daum C."/>
            <person name="Ezra D."/>
            <person name="Gonzalez J."/>
            <person name="Henrissat B."/>
            <person name="Kuo A."/>
            <person name="Liang C."/>
            <person name="Lipzen A."/>
            <person name="Lutzoni F."/>
            <person name="Magnuson J."/>
            <person name="Mondo S."/>
            <person name="Nolan M."/>
            <person name="Ohm R."/>
            <person name="Pangilinan J."/>
            <person name="Park H.-J."/>
            <person name="Ramirez L."/>
            <person name="Alfaro M."/>
            <person name="Sun H."/>
            <person name="Tritt A."/>
            <person name="Yoshinaga Y."/>
            <person name="Zwiers L.-H."/>
            <person name="Turgeon B."/>
            <person name="Goodwin S."/>
            <person name="Spatafora J."/>
            <person name="Crous P."/>
            <person name="Grigoriev I."/>
        </authorList>
    </citation>
    <scope>NUCLEOTIDE SEQUENCE</scope>
    <source>
        <strain evidence="19">CBS 121739</strain>
    </source>
</reference>
<evidence type="ECO:0000256" key="16">
    <source>
        <dbReference type="ARBA" id="ARBA00071191"/>
    </source>
</evidence>
<dbReference type="InterPro" id="IPR003819">
    <property type="entry name" value="TauD/TfdA-like"/>
</dbReference>
<keyword evidence="20" id="KW-1185">Reference proteome</keyword>
<evidence type="ECO:0000256" key="13">
    <source>
        <dbReference type="ARBA" id="ARBA00032283"/>
    </source>
</evidence>
<evidence type="ECO:0000256" key="4">
    <source>
        <dbReference type="ARBA" id="ARBA00008654"/>
    </source>
</evidence>
<sequence>MRPYRHLATKLCAGSHGASIVVCRHNANRGAIPRHGSDLRPRVCMSSLVAVNTSRRLHTESIHSNKGSLSHFEIRTDGTHPAIFSSPSQGNSAALEAIPPIWLRDNCQCSSCVHQDTKQRNFDTFELPPNLSFQKVEEAQNGYQVQWSDGHESFYEKDWLARAGLKETSAIQQGRAPNPVLWNTDYLAKEGAPSVQYDAVMDPTSEEGVREWVTAIRNFGFCYVEGAPVDPGKTQELLERIAFIRETHYGGFYDFTADLASKDTAYTSIALPAHNDNTYFSDPSGLQMFHLLSHTEGEGGASLLVDGFSAAKELKETDPEAYKILSEVPVQFHASGNEGISIQPYQAFPVFLLDPVDKELIQVRWNESDRAALQIHPAGSQKWYNAAKKFDTLLKSAKYEYWEQLKPGRPLIFDNWRIMHGRSAFTGKRRICGGYITRDDYISRFKMLYYGPEHVLKNIHVGA</sequence>
<gene>
    <name evidence="19" type="ORF">EJ05DRAFT_473698</name>
</gene>
<dbReference type="InterPro" id="IPR012776">
    <property type="entry name" value="Trimethyllysine_dOase"/>
</dbReference>
<dbReference type="InterPro" id="IPR038492">
    <property type="entry name" value="GBBH-like_N_sf"/>
</dbReference>
<evidence type="ECO:0000256" key="2">
    <source>
        <dbReference type="ARBA" id="ARBA00001961"/>
    </source>
</evidence>
<comment type="cofactor">
    <cofactor evidence="1">
        <name>Fe(2+)</name>
        <dbReference type="ChEBI" id="CHEBI:29033"/>
    </cofactor>
</comment>
<feature type="domain" description="TauD/TfdA-like" evidence="17">
    <location>
        <begin position="191"/>
        <end position="434"/>
    </location>
</feature>
<dbReference type="GO" id="GO:0050353">
    <property type="term" value="F:trimethyllysine dioxygenase activity"/>
    <property type="evidence" value="ECO:0007669"/>
    <property type="project" value="UniProtKB-EC"/>
</dbReference>
<comment type="catalytic activity">
    <reaction evidence="15">
        <text>N(6),N(6),N(6)-trimethyl-L-lysine + 2-oxoglutarate + O2 = (3S)-3-hydroxy-N(6),N(6),N(6)-trimethyl-L-lysine + succinate + CO2</text>
        <dbReference type="Rhea" id="RHEA:14181"/>
        <dbReference type="ChEBI" id="CHEBI:15379"/>
        <dbReference type="ChEBI" id="CHEBI:16526"/>
        <dbReference type="ChEBI" id="CHEBI:16810"/>
        <dbReference type="ChEBI" id="CHEBI:30031"/>
        <dbReference type="ChEBI" id="CHEBI:58100"/>
        <dbReference type="ChEBI" id="CHEBI:141499"/>
        <dbReference type="EC" id="1.14.11.8"/>
    </reaction>
</comment>
<dbReference type="OrthoDB" id="408743at2759"/>
<dbReference type="Pfam" id="PF06155">
    <property type="entry name" value="GBBH-like_N"/>
    <property type="match status" value="1"/>
</dbReference>
<evidence type="ECO:0000256" key="11">
    <source>
        <dbReference type="ARBA" id="ARBA00030363"/>
    </source>
</evidence>
<evidence type="ECO:0000256" key="12">
    <source>
        <dbReference type="ARBA" id="ARBA00031778"/>
    </source>
</evidence>
<dbReference type="InterPro" id="IPR042098">
    <property type="entry name" value="TauD-like_sf"/>
</dbReference>
<evidence type="ECO:0000256" key="1">
    <source>
        <dbReference type="ARBA" id="ARBA00001954"/>
    </source>
</evidence>
<comment type="similarity">
    <text evidence="4">Belongs to the gamma-BBH/TMLD family.</text>
</comment>
<dbReference type="RefSeq" id="XP_033603606.1">
    <property type="nucleotide sequence ID" value="XM_033743450.1"/>
</dbReference>
<dbReference type="SUPFAM" id="SSF51197">
    <property type="entry name" value="Clavaminate synthase-like"/>
    <property type="match status" value="1"/>
</dbReference>
<comment type="pathway">
    <text evidence="3">Amine and polyamine biosynthesis; carnitine biosynthesis.</text>
</comment>
<dbReference type="PANTHER" id="PTHR10696">
    <property type="entry name" value="GAMMA-BUTYROBETAINE HYDROXYLASE-RELATED"/>
    <property type="match status" value="1"/>
</dbReference>
<dbReference type="Proteomes" id="UP000799437">
    <property type="component" value="Unassembled WGS sequence"/>
</dbReference>
<evidence type="ECO:0000256" key="9">
    <source>
        <dbReference type="ARBA" id="ARBA00023002"/>
    </source>
</evidence>
<dbReference type="InterPro" id="IPR050411">
    <property type="entry name" value="AlphaKG_dependent_hydroxylases"/>
</dbReference>
<evidence type="ECO:0000313" key="20">
    <source>
        <dbReference type="Proteomes" id="UP000799437"/>
    </source>
</evidence>
<protein>
    <recommendedName>
        <fullName evidence="16">Trimethyllysine dioxygenase</fullName>
        <ecNumber evidence="5">1.14.11.8</ecNumber>
    </recommendedName>
    <alternativeName>
        <fullName evidence="12">Epsilon-trimethyllysine 2-oxoglutarate dioxygenase</fullName>
    </alternativeName>
    <alternativeName>
        <fullName evidence="11">TML hydroxylase</fullName>
    </alternativeName>
    <alternativeName>
        <fullName evidence="13">TML-alpha-ketoglutarate dioxygenase</fullName>
    </alternativeName>
</protein>
<keyword evidence="9" id="KW-0560">Oxidoreductase</keyword>
<dbReference type="Pfam" id="PF02668">
    <property type="entry name" value="TauD"/>
    <property type="match status" value="1"/>
</dbReference>
<evidence type="ECO:0000256" key="14">
    <source>
        <dbReference type="ARBA" id="ARBA00046008"/>
    </source>
</evidence>
<evidence type="ECO:0000256" key="10">
    <source>
        <dbReference type="ARBA" id="ARBA00023004"/>
    </source>
</evidence>
<keyword evidence="10" id="KW-0408">Iron</keyword>
<evidence type="ECO:0000259" key="17">
    <source>
        <dbReference type="Pfam" id="PF02668"/>
    </source>
</evidence>
<dbReference type="Gene3D" id="3.30.2020.30">
    <property type="match status" value="1"/>
</dbReference>
<dbReference type="Gene3D" id="3.60.130.10">
    <property type="entry name" value="Clavaminate synthase-like"/>
    <property type="match status" value="1"/>
</dbReference>
<proteinExistence type="inferred from homology"/>
<dbReference type="GeneID" id="54484504"/>
<evidence type="ECO:0000256" key="7">
    <source>
        <dbReference type="ARBA" id="ARBA00022873"/>
    </source>
</evidence>
<dbReference type="FunFam" id="3.30.2020.30:FF:000002">
    <property type="entry name" value="Putative gamma-butyrobetaine dioxygenase"/>
    <property type="match status" value="1"/>
</dbReference>
<comment type="cofactor">
    <cofactor evidence="2">
        <name>L-ascorbate</name>
        <dbReference type="ChEBI" id="CHEBI:38290"/>
    </cofactor>
</comment>
<keyword evidence="6" id="KW-0479">Metal-binding</keyword>
<dbReference type="CDD" id="cd00250">
    <property type="entry name" value="CAS_like"/>
    <property type="match status" value="1"/>
</dbReference>
<keyword evidence="7" id="KW-0124">Carnitine biosynthesis</keyword>
<evidence type="ECO:0000256" key="8">
    <source>
        <dbReference type="ARBA" id="ARBA00022964"/>
    </source>
</evidence>
<dbReference type="FunFam" id="3.60.130.10:FF:000001">
    <property type="entry name" value="Trimethyllysine dioxygenase, mitochondrial"/>
    <property type="match status" value="1"/>
</dbReference>
<evidence type="ECO:0000313" key="19">
    <source>
        <dbReference type="EMBL" id="KAF2761155.1"/>
    </source>
</evidence>
<dbReference type="AlphaFoldDB" id="A0A6A6WF39"/>
<dbReference type="PANTHER" id="PTHR10696:SF51">
    <property type="entry name" value="TRIMETHYLLYSINE DIOXYGENASE, MITOCHONDRIAL"/>
    <property type="match status" value="1"/>
</dbReference>
<dbReference type="GO" id="GO:0005739">
    <property type="term" value="C:mitochondrion"/>
    <property type="evidence" value="ECO:0007669"/>
    <property type="project" value="TreeGrafter"/>
</dbReference>
<dbReference type="NCBIfam" id="TIGR02410">
    <property type="entry name" value="carnitine_TMLD"/>
    <property type="match status" value="1"/>
</dbReference>
<keyword evidence="8 19" id="KW-0223">Dioxygenase</keyword>